<reference evidence="2" key="1">
    <citation type="journal article" date="2019" name="Int. J. Syst. Evol. Microbiol.">
        <title>The Global Catalogue of Microorganisms (GCM) 10K type strain sequencing project: providing services to taxonomists for standard genome sequencing and annotation.</title>
        <authorList>
            <consortium name="The Broad Institute Genomics Platform"/>
            <consortium name="The Broad Institute Genome Sequencing Center for Infectious Disease"/>
            <person name="Wu L."/>
            <person name="Ma J."/>
        </authorList>
    </citation>
    <scope>NUCLEOTIDE SEQUENCE [LARGE SCALE GENOMIC DNA]</scope>
    <source>
        <strain evidence="2">CCM 8691</strain>
    </source>
</reference>
<dbReference type="EMBL" id="JBHSBW010000016">
    <property type="protein sequence ID" value="MFC4213387.1"/>
    <property type="molecule type" value="Genomic_DNA"/>
</dbReference>
<gene>
    <name evidence="1" type="ORF">ACFOWA_19500</name>
</gene>
<keyword evidence="2" id="KW-1185">Reference proteome</keyword>
<sequence>MKRDPNKLLIDNKLKQTRPRLLVLEQIIGRSAAVSQPELEKTLKQEVDRVTLYRTLTTFEEKGILHKIMGSDGKANYAMCDTKCTIDHHQDQHLHFSCSTCQKIYCLDIQIPNIAIPNHFNVDAMQVMATGTCETCSKKPK</sequence>
<dbReference type="PANTHER" id="PTHR33202:SF22">
    <property type="entry name" value="HYDROGEN PEROXIDE SENSITIVE REPRESSOR"/>
    <property type="match status" value="1"/>
</dbReference>
<accession>A0ABV8PGB8</accession>
<organism evidence="1 2">
    <name type="scientific">Pedobacter lithocola</name>
    <dbReference type="NCBI Taxonomy" id="1908239"/>
    <lineage>
        <taxon>Bacteria</taxon>
        <taxon>Pseudomonadati</taxon>
        <taxon>Bacteroidota</taxon>
        <taxon>Sphingobacteriia</taxon>
        <taxon>Sphingobacteriales</taxon>
        <taxon>Sphingobacteriaceae</taxon>
        <taxon>Pedobacter</taxon>
    </lineage>
</organism>
<protein>
    <submittedName>
        <fullName evidence="1">Fur family transcriptional regulator</fullName>
    </submittedName>
</protein>
<dbReference type="Proteomes" id="UP001595789">
    <property type="component" value="Unassembled WGS sequence"/>
</dbReference>
<dbReference type="Gene3D" id="1.10.10.10">
    <property type="entry name" value="Winged helix-like DNA-binding domain superfamily/Winged helix DNA-binding domain"/>
    <property type="match status" value="1"/>
</dbReference>
<dbReference type="RefSeq" id="WP_378988545.1">
    <property type="nucleotide sequence ID" value="NZ_JBHSBW010000016.1"/>
</dbReference>
<dbReference type="Pfam" id="PF01475">
    <property type="entry name" value="FUR"/>
    <property type="match status" value="1"/>
</dbReference>
<evidence type="ECO:0000313" key="2">
    <source>
        <dbReference type="Proteomes" id="UP001595789"/>
    </source>
</evidence>
<dbReference type="InterPro" id="IPR036390">
    <property type="entry name" value="WH_DNA-bd_sf"/>
</dbReference>
<comment type="caution">
    <text evidence="1">The sequence shown here is derived from an EMBL/GenBank/DDBJ whole genome shotgun (WGS) entry which is preliminary data.</text>
</comment>
<dbReference type="SUPFAM" id="SSF46785">
    <property type="entry name" value="Winged helix' DNA-binding domain"/>
    <property type="match status" value="1"/>
</dbReference>
<evidence type="ECO:0000313" key="1">
    <source>
        <dbReference type="EMBL" id="MFC4213387.1"/>
    </source>
</evidence>
<proteinExistence type="predicted"/>
<dbReference type="InterPro" id="IPR036388">
    <property type="entry name" value="WH-like_DNA-bd_sf"/>
</dbReference>
<name>A0ABV8PGB8_9SPHI</name>
<dbReference type="PANTHER" id="PTHR33202">
    <property type="entry name" value="ZINC UPTAKE REGULATION PROTEIN"/>
    <property type="match status" value="1"/>
</dbReference>
<dbReference type="InterPro" id="IPR002481">
    <property type="entry name" value="FUR"/>
</dbReference>